<evidence type="ECO:0000313" key="1">
    <source>
        <dbReference type="EMBL" id="CAE8703221.1"/>
    </source>
</evidence>
<dbReference type="AlphaFoldDB" id="A0A813KCA2"/>
<proteinExistence type="predicted"/>
<comment type="caution">
    <text evidence="1">The sequence shown here is derived from an EMBL/GenBank/DDBJ whole genome shotgun (WGS) entry which is preliminary data.</text>
</comment>
<organism evidence="1 2">
    <name type="scientific">Polarella glacialis</name>
    <name type="common">Dinoflagellate</name>
    <dbReference type="NCBI Taxonomy" id="89957"/>
    <lineage>
        <taxon>Eukaryota</taxon>
        <taxon>Sar</taxon>
        <taxon>Alveolata</taxon>
        <taxon>Dinophyceae</taxon>
        <taxon>Suessiales</taxon>
        <taxon>Suessiaceae</taxon>
        <taxon>Polarella</taxon>
    </lineage>
</organism>
<accession>A0A813KCA2</accession>
<evidence type="ECO:0000313" key="2">
    <source>
        <dbReference type="Proteomes" id="UP000626109"/>
    </source>
</evidence>
<gene>
    <name evidence="1" type="ORF">PGLA2088_LOCUS32753</name>
</gene>
<protein>
    <submittedName>
        <fullName evidence="1">Uncharacterized protein</fullName>
    </submittedName>
</protein>
<dbReference type="Proteomes" id="UP000626109">
    <property type="component" value="Unassembled WGS sequence"/>
</dbReference>
<name>A0A813KCA2_POLGL</name>
<reference evidence="1" key="1">
    <citation type="submission" date="2021-02" db="EMBL/GenBank/DDBJ databases">
        <authorList>
            <person name="Dougan E. K."/>
            <person name="Rhodes N."/>
            <person name="Thang M."/>
            <person name="Chan C."/>
        </authorList>
    </citation>
    <scope>NUCLEOTIDE SEQUENCE</scope>
</reference>
<dbReference type="EMBL" id="CAJNNW010030356">
    <property type="protein sequence ID" value="CAE8703221.1"/>
    <property type="molecule type" value="Genomic_DNA"/>
</dbReference>
<feature type="non-terminal residue" evidence="1">
    <location>
        <position position="54"/>
    </location>
</feature>
<sequence>MQFQDDELSYALGKQGGTRKKLERSSGAVVQYVGQTALFSGGKPARKSKPWLAL</sequence>